<proteinExistence type="predicted"/>
<evidence type="ECO:0000256" key="1">
    <source>
        <dbReference type="ARBA" id="ARBA00022670"/>
    </source>
</evidence>
<dbReference type="PRINTS" id="PR00834">
    <property type="entry name" value="PROTEASES2C"/>
</dbReference>
<evidence type="ECO:0000256" key="2">
    <source>
        <dbReference type="ARBA" id="ARBA00022801"/>
    </source>
</evidence>
<evidence type="ECO:0000256" key="3">
    <source>
        <dbReference type="SAM" id="SignalP"/>
    </source>
</evidence>
<dbReference type="Proteomes" id="UP000323917">
    <property type="component" value="Chromosome"/>
</dbReference>
<name>A0A5B9QDJ1_9BACT</name>
<dbReference type="InterPro" id="IPR036034">
    <property type="entry name" value="PDZ_sf"/>
</dbReference>
<dbReference type="Pfam" id="PF13180">
    <property type="entry name" value="PDZ_2"/>
    <property type="match status" value="1"/>
</dbReference>
<reference evidence="5 6" key="1">
    <citation type="submission" date="2019-08" db="EMBL/GenBank/DDBJ databases">
        <title>Deep-cultivation of Planctomycetes and their phenomic and genomic characterization uncovers novel biology.</title>
        <authorList>
            <person name="Wiegand S."/>
            <person name="Jogler M."/>
            <person name="Boedeker C."/>
            <person name="Pinto D."/>
            <person name="Vollmers J."/>
            <person name="Rivas-Marin E."/>
            <person name="Kohn T."/>
            <person name="Peeters S.H."/>
            <person name="Heuer A."/>
            <person name="Rast P."/>
            <person name="Oberbeckmann S."/>
            <person name="Bunk B."/>
            <person name="Jeske O."/>
            <person name="Meyerdierks A."/>
            <person name="Storesund J.E."/>
            <person name="Kallscheuer N."/>
            <person name="Luecker S."/>
            <person name="Lage O.M."/>
            <person name="Pohl T."/>
            <person name="Merkel B.J."/>
            <person name="Hornburger P."/>
            <person name="Mueller R.-W."/>
            <person name="Bruemmer F."/>
            <person name="Labrenz M."/>
            <person name="Spormann A.M."/>
            <person name="Op den Camp H."/>
            <person name="Overmann J."/>
            <person name="Amann R."/>
            <person name="Jetten M.S.M."/>
            <person name="Mascher T."/>
            <person name="Medema M.H."/>
            <person name="Devos D.P."/>
            <person name="Kaster A.-K."/>
            <person name="Ovreas L."/>
            <person name="Rohde M."/>
            <person name="Galperin M.Y."/>
            <person name="Jogler C."/>
        </authorList>
    </citation>
    <scope>NUCLEOTIDE SEQUENCE [LARGE SCALE GENOMIC DNA]</scope>
    <source>
        <strain evidence="5 6">Pr1d</strain>
    </source>
</reference>
<feature type="domain" description="PDZ" evidence="4">
    <location>
        <begin position="256"/>
        <end position="329"/>
    </location>
</feature>
<dbReference type="Pfam" id="PF13365">
    <property type="entry name" value="Trypsin_2"/>
    <property type="match status" value="1"/>
</dbReference>
<evidence type="ECO:0000313" key="5">
    <source>
        <dbReference type="EMBL" id="QEG35572.1"/>
    </source>
</evidence>
<dbReference type="EMBL" id="CP042913">
    <property type="protein sequence ID" value="QEG35572.1"/>
    <property type="molecule type" value="Genomic_DNA"/>
</dbReference>
<gene>
    <name evidence="5" type="primary">hhoA</name>
    <name evidence="5" type="ORF">Pr1d_28730</name>
</gene>
<feature type="signal peptide" evidence="3">
    <location>
        <begin position="1"/>
        <end position="25"/>
    </location>
</feature>
<dbReference type="SMART" id="SM00228">
    <property type="entry name" value="PDZ"/>
    <property type="match status" value="1"/>
</dbReference>
<dbReference type="Gene3D" id="2.40.10.120">
    <property type="match status" value="1"/>
</dbReference>
<dbReference type="OrthoDB" id="264239at2"/>
<dbReference type="PANTHER" id="PTHR43343:SF3">
    <property type="entry name" value="PROTEASE DO-LIKE 8, CHLOROPLASTIC"/>
    <property type="match status" value="1"/>
</dbReference>
<feature type="chain" id="PRO_5022949825" evidence="3">
    <location>
        <begin position="26"/>
        <end position="345"/>
    </location>
</feature>
<dbReference type="KEGG" id="bgok:Pr1d_28730"/>
<dbReference type="RefSeq" id="WP_148074072.1">
    <property type="nucleotide sequence ID" value="NZ_CP042913.1"/>
</dbReference>
<dbReference type="SUPFAM" id="SSF50156">
    <property type="entry name" value="PDZ domain-like"/>
    <property type="match status" value="1"/>
</dbReference>
<evidence type="ECO:0000313" key="6">
    <source>
        <dbReference type="Proteomes" id="UP000323917"/>
    </source>
</evidence>
<keyword evidence="2" id="KW-0378">Hydrolase</keyword>
<keyword evidence="6" id="KW-1185">Reference proteome</keyword>
<dbReference type="Gene3D" id="2.30.42.10">
    <property type="match status" value="1"/>
</dbReference>
<accession>A0A5B9QDJ1</accession>
<sequence length="345" mass="37100" precursor="true">MKLLKYATHLIALLTLSLFALSPCAAESTLTSVVRKAQTKVVKVFGAGGLRQLEAHQTGILISPTGHVLTALSYVLDTDDLAVVLDDGRSFKPEYLGSDPVRELAVLKLPLEDESLPYFDLHNHTTAQVGDRILALSNLYGIATGDEPVSVLQGTLTAIAPLDARRGAFTTAYQGNVYVVDAYANNPGAAGGALVDWQGHLLGLLGKEVKSRVTGTWLNYALPTASFAESVNGLIEGHSIDWEPPSQLPERSLTGELLGLRLVPDVLPFTPPYIDAVRRGSPAERASLRADDLVVFAAGRQISSCRAFLEALTYLDSREELELSVLREGELVEVTLQAEGQNAEE</sequence>
<dbReference type="InterPro" id="IPR001478">
    <property type="entry name" value="PDZ"/>
</dbReference>
<dbReference type="GO" id="GO:0004252">
    <property type="term" value="F:serine-type endopeptidase activity"/>
    <property type="evidence" value="ECO:0007669"/>
    <property type="project" value="InterPro"/>
</dbReference>
<dbReference type="PANTHER" id="PTHR43343">
    <property type="entry name" value="PEPTIDASE S12"/>
    <property type="match status" value="1"/>
</dbReference>
<dbReference type="SUPFAM" id="SSF50494">
    <property type="entry name" value="Trypsin-like serine proteases"/>
    <property type="match status" value="1"/>
</dbReference>
<dbReference type="InterPro" id="IPR009003">
    <property type="entry name" value="Peptidase_S1_PA"/>
</dbReference>
<organism evidence="5 6">
    <name type="scientific">Bythopirellula goksoeyrii</name>
    <dbReference type="NCBI Taxonomy" id="1400387"/>
    <lineage>
        <taxon>Bacteria</taxon>
        <taxon>Pseudomonadati</taxon>
        <taxon>Planctomycetota</taxon>
        <taxon>Planctomycetia</taxon>
        <taxon>Pirellulales</taxon>
        <taxon>Lacipirellulaceae</taxon>
        <taxon>Bythopirellula</taxon>
    </lineage>
</organism>
<dbReference type="GO" id="GO:0006508">
    <property type="term" value="P:proteolysis"/>
    <property type="evidence" value="ECO:0007669"/>
    <property type="project" value="UniProtKB-KW"/>
</dbReference>
<keyword evidence="1 5" id="KW-0645">Protease</keyword>
<dbReference type="InterPro" id="IPR001940">
    <property type="entry name" value="Peptidase_S1C"/>
</dbReference>
<dbReference type="AlphaFoldDB" id="A0A5B9QDJ1"/>
<evidence type="ECO:0000259" key="4">
    <source>
        <dbReference type="SMART" id="SM00228"/>
    </source>
</evidence>
<keyword evidence="3" id="KW-0732">Signal</keyword>
<protein>
    <submittedName>
        <fullName evidence="5">Serine protease HhoA</fullName>
    </submittedName>
</protein>
<dbReference type="InterPro" id="IPR051201">
    <property type="entry name" value="Chloro_Bact_Ser_Proteases"/>
</dbReference>